<name>A0A9N9K7T9_9GLOM</name>
<dbReference type="EMBL" id="CAJVPY010051183">
    <property type="protein sequence ID" value="CAG8814331.1"/>
    <property type="molecule type" value="Genomic_DNA"/>
</dbReference>
<protein>
    <submittedName>
        <fullName evidence="2">15862_t:CDS:1</fullName>
    </submittedName>
</protein>
<keyword evidence="1" id="KW-0472">Membrane</keyword>
<proteinExistence type="predicted"/>
<keyword evidence="1" id="KW-1133">Transmembrane helix</keyword>
<keyword evidence="1" id="KW-0812">Transmembrane</keyword>
<evidence type="ECO:0000313" key="2">
    <source>
        <dbReference type="EMBL" id="CAG8814331.1"/>
    </source>
</evidence>
<sequence length="49" mass="5455">MTNKRVVVLSAGVFSLTTAILLLQQEKRFEVTVVVKHFPGDFSSEFTSP</sequence>
<evidence type="ECO:0000256" key="1">
    <source>
        <dbReference type="SAM" id="Phobius"/>
    </source>
</evidence>
<dbReference type="Gene3D" id="3.40.50.720">
    <property type="entry name" value="NAD(P)-binding Rossmann-like Domain"/>
    <property type="match status" value="1"/>
</dbReference>
<dbReference type="Proteomes" id="UP000789405">
    <property type="component" value="Unassembled WGS sequence"/>
</dbReference>
<dbReference type="OrthoDB" id="2015447at2759"/>
<reference evidence="2" key="1">
    <citation type="submission" date="2021-06" db="EMBL/GenBank/DDBJ databases">
        <authorList>
            <person name="Kallberg Y."/>
            <person name="Tangrot J."/>
            <person name="Rosling A."/>
        </authorList>
    </citation>
    <scope>NUCLEOTIDE SEQUENCE</scope>
    <source>
        <strain evidence="2">MA453B</strain>
    </source>
</reference>
<evidence type="ECO:0000313" key="3">
    <source>
        <dbReference type="Proteomes" id="UP000789405"/>
    </source>
</evidence>
<dbReference type="AlphaFoldDB" id="A0A9N9K7T9"/>
<comment type="caution">
    <text evidence="2">The sequence shown here is derived from an EMBL/GenBank/DDBJ whole genome shotgun (WGS) entry which is preliminary data.</text>
</comment>
<gene>
    <name evidence="2" type="ORF">DERYTH_LOCUS25946</name>
</gene>
<organism evidence="2 3">
    <name type="scientific">Dentiscutata erythropus</name>
    <dbReference type="NCBI Taxonomy" id="1348616"/>
    <lineage>
        <taxon>Eukaryota</taxon>
        <taxon>Fungi</taxon>
        <taxon>Fungi incertae sedis</taxon>
        <taxon>Mucoromycota</taxon>
        <taxon>Glomeromycotina</taxon>
        <taxon>Glomeromycetes</taxon>
        <taxon>Diversisporales</taxon>
        <taxon>Gigasporaceae</taxon>
        <taxon>Dentiscutata</taxon>
    </lineage>
</organism>
<feature type="transmembrane region" description="Helical" evidence="1">
    <location>
        <begin position="6"/>
        <end position="23"/>
    </location>
</feature>
<feature type="non-terminal residue" evidence="2">
    <location>
        <position position="49"/>
    </location>
</feature>
<keyword evidence="3" id="KW-1185">Reference proteome</keyword>
<accession>A0A9N9K7T9</accession>